<organism evidence="2 3">
    <name type="scientific">Lunatimonas lonarensis</name>
    <dbReference type="NCBI Taxonomy" id="1232681"/>
    <lineage>
        <taxon>Bacteria</taxon>
        <taxon>Pseudomonadati</taxon>
        <taxon>Bacteroidota</taxon>
        <taxon>Cytophagia</taxon>
        <taxon>Cytophagales</taxon>
        <taxon>Cyclobacteriaceae</taxon>
    </lineage>
</organism>
<name>R7ZNB9_9BACT</name>
<keyword evidence="3" id="KW-1185">Reference proteome</keyword>
<dbReference type="STRING" id="1232681.ADIS_3994"/>
<evidence type="ECO:0000256" key="1">
    <source>
        <dbReference type="SAM" id="SignalP"/>
    </source>
</evidence>
<feature type="signal peptide" evidence="1">
    <location>
        <begin position="1"/>
        <end position="22"/>
    </location>
</feature>
<proteinExistence type="predicted"/>
<evidence type="ECO:0000313" key="2">
    <source>
        <dbReference type="EMBL" id="EON75591.1"/>
    </source>
</evidence>
<dbReference type="Proteomes" id="UP000013909">
    <property type="component" value="Unassembled WGS sequence"/>
</dbReference>
<keyword evidence="1" id="KW-0732">Signal</keyword>
<dbReference type="PROSITE" id="PS51257">
    <property type="entry name" value="PROKAR_LIPOPROTEIN"/>
    <property type="match status" value="1"/>
</dbReference>
<evidence type="ECO:0000313" key="3">
    <source>
        <dbReference type="Proteomes" id="UP000013909"/>
    </source>
</evidence>
<dbReference type="EMBL" id="AQHR01000104">
    <property type="protein sequence ID" value="EON75591.1"/>
    <property type="molecule type" value="Genomic_DNA"/>
</dbReference>
<dbReference type="PATRIC" id="fig|1288963.3.peg.3985"/>
<dbReference type="AlphaFoldDB" id="R7ZNB9"/>
<reference evidence="2 3" key="1">
    <citation type="submission" date="2013-02" db="EMBL/GenBank/DDBJ databases">
        <title>A novel strain isolated from Lonar lake, Maharashtra, India.</title>
        <authorList>
            <person name="Singh A."/>
        </authorList>
    </citation>
    <scope>NUCLEOTIDE SEQUENCE [LARGE SCALE GENOMIC DNA]</scope>
    <source>
        <strain evidence="2 3">AK24</strain>
    </source>
</reference>
<sequence length="177" mass="19903">MVKCKRLVNWPVLALATVFLFSCEGPMGPPGLDGLDGQDGGTILGEVFEVDATFTAQGEYSVFGEFGFEIFESDKVLVFRLEGVANQRDIWRPLPRTVYHTNGIFSYSYDFSSIDFSIYLEGNFDLAGLEPSFLQNQVFRVLILPADFINARMDFNDMEGLLKMMGVEEADIPRITR</sequence>
<protein>
    <recommendedName>
        <fullName evidence="4">Dihydrolipoamide dehydrogenase</fullName>
    </recommendedName>
</protein>
<accession>R7ZNB9</accession>
<evidence type="ECO:0008006" key="4">
    <source>
        <dbReference type="Google" id="ProtNLM"/>
    </source>
</evidence>
<gene>
    <name evidence="2" type="ORF">ADIS_3994</name>
</gene>
<comment type="caution">
    <text evidence="2">The sequence shown here is derived from an EMBL/GenBank/DDBJ whole genome shotgun (WGS) entry which is preliminary data.</text>
</comment>
<feature type="chain" id="PRO_5004461791" description="Dihydrolipoamide dehydrogenase" evidence="1">
    <location>
        <begin position="23"/>
        <end position="177"/>
    </location>
</feature>